<dbReference type="InterPro" id="IPR016047">
    <property type="entry name" value="M23ase_b-sheet_dom"/>
</dbReference>
<accession>A0A850T9R1</accession>
<dbReference type="Gene3D" id="2.70.70.10">
    <property type="entry name" value="Glucose Permease (Domain IIA)"/>
    <property type="match status" value="1"/>
</dbReference>
<feature type="domain" description="PKD" evidence="1">
    <location>
        <begin position="702"/>
        <end position="774"/>
    </location>
</feature>
<dbReference type="Proteomes" id="UP000553343">
    <property type="component" value="Unassembled WGS sequence"/>
</dbReference>
<protein>
    <submittedName>
        <fullName evidence="3">M23 family metallopeptidase</fullName>
    </submittedName>
</protein>
<gene>
    <name evidence="3" type="ORF">HXW94_09865</name>
</gene>
<dbReference type="RefSeq" id="WP_178366744.1">
    <property type="nucleotide sequence ID" value="NZ_JACADJ010000030.1"/>
</dbReference>
<sequence length="1768" mass="194936">MHKKTVYLFCSALISIFFLFANFLYASDYYGVSIDNIADTVEKAAAHDDYSETEFHDIIDSEGWLDDAYITKELLETKVNYYSTHDDGLNVTIGDLLLPLYVRYKIALEFYYGKNLLEVFSDQNIINAWSHVIERSEEMEALANMMIVLKEYTESAKSKSDFYNCIGAIDLIKDGVPSLKEFGEYLTGELLNGTHAGDLFSLYGFLTGPTILSAPSAVNAIIDLTISAMDSVLGYTDLRQAYLFFYIGHTLFNNGFSQTWPNSANNDLLDMMAKAASGNFDSIYNRCNRWHTRPYDIGYPYKGGYVIDNDLGGFSEIPLEPFSEDTFYEEWGKILFHDSVNDSIVQEHTEKAKNYLMFLESVFRDFYENEDSFHISLENALSEIKVPDVRNESFLGSSMCEQTGYLDYRPFPEIDSDSLGKWKDAMGKIAHHYARQISHMFMGKKASFNFNGNAYWIGRGLGVSFINDSKGLTIALTNLKSKFDEDYTAPISDSDSASAMMLGFNGGWRQHFPEFDLIVRPDLNVVKLDRWLGYIRNFYNAESADNPEKKNSDLLGFPINDAQTATDNTGDTYAYQYFDKGVVFAKKLPMLSWAAPGMQIFKPVINGLPDGDTVLQGPYQLSVSLTPPEVNMALDGNLLFGDITYKWTLNDEVVSNSSNIDIELPAGTNDLIIEMISSLGSRWVRRYKFDVSNDANLMPANLQIDIQPASPAIGDQVTLTASADDPSGTGLSYVWTHPDGSKVTSTTTTYTQPDQAYQVQLEVSNYHGTLIRSTTTGAANGGIAGVDIIGPNAIREKENAYYSIEVTYVNGTIEKIAPMGNWSYDWLYNDSINIYLAADGRLWVPEVPQETRVNLTFEYENETFCRSVFVKKTSAAISETELNTVVPCNSEASTNFPSYNISDNATDNQKIACYLFNKQYGELDGENGVFYNYNNWGDNPEDYGGIGHSGIDMQTKNVAGGNPDNYLEPFYAVTSGKVFAAENNSTYNRVVVYDAVKNISVIYLHAYQTEVSVGDYVAVGDRLGIQGAQGTNDAWHVHVEVRPGQTTYASYTKDGTLNPIPYILSYLEDVTISEETEQIVSFVEISGPRTVDEYGTAQYQFALLYEDGSSEVVSAADWQVDDSSSASINSSGLLSASGVDYSTSINLTADYQGYTATRTVVISDQGTYVPPSTTLALASYTATCGIDGSVYVSTFRPSGTECSDYYSDTTHYFTVGVLDSNISENVVLSSGTLDTEGETIVIDGNLIVNGGTVNINGGELVVRGDLIQSSGSIDINNGTLIVKGDLRIQTPDAVQDSGYSYSNGYFRMNDANDYVLVYGDFVSDTCKHNYNYEYFSAGVLEVKGNFVQQSTSPDSYAPYSFRATGTHKVILSGSSQQTVNFDDPTASHFAALAITNNSSTGVDVTTECRVDVDLAATDTPVLHPENIFLYSSAIISGGAWDYDLRVGTSWSLQQNQLVRGNLYVEANLYLGAHTLTVEGDLIQSAGSLDINNGTLIVKGDLRIQTPDEIQESGYTFSTGRFYMNDASDYVLVYGDFVVDSNAFNTSSEYFAAGVLEVKGNFVQKSTSTDNYTSYSFRATGTHKVILAGSTLQTVRFENPSSSYSHFNILEITNASEQGVVFSTPYSAVEMLATSRSDLNPMTISVMSWTLETDHEIKGRLDLKDSTLDLAGHTLTIDGNFIHSGGILNVNGGTLIVKGDYLVQTDNEGGSYTYSSGILKMLNAADTIQVDGDFVMDSTKDHDTYLTAGTMTLKGDFTQKSTYVSYYSN</sequence>
<dbReference type="Pfam" id="PF01551">
    <property type="entry name" value="Peptidase_M23"/>
    <property type="match status" value="1"/>
</dbReference>
<name>A0A850T9R1_9BACT</name>
<dbReference type="Pfam" id="PF00801">
    <property type="entry name" value="PKD"/>
    <property type="match status" value="1"/>
</dbReference>
<feature type="domain" description="M23ase beta-sheet core" evidence="2">
    <location>
        <begin position="968"/>
        <end position="1045"/>
    </location>
</feature>
<dbReference type="InterPro" id="IPR011055">
    <property type="entry name" value="Dup_hybrid_motif"/>
</dbReference>
<dbReference type="EMBL" id="JACADJ010000030">
    <property type="protein sequence ID" value="NWH05288.1"/>
    <property type="molecule type" value="Genomic_DNA"/>
</dbReference>
<dbReference type="SUPFAM" id="SSF49299">
    <property type="entry name" value="PKD domain"/>
    <property type="match status" value="1"/>
</dbReference>
<dbReference type="CDD" id="cd12797">
    <property type="entry name" value="M23_peptidase"/>
    <property type="match status" value="1"/>
</dbReference>
<dbReference type="Gene3D" id="2.60.40.10">
    <property type="entry name" value="Immunoglobulins"/>
    <property type="match status" value="1"/>
</dbReference>
<comment type="caution">
    <text evidence="3">The sequence shown here is derived from an EMBL/GenBank/DDBJ whole genome shotgun (WGS) entry which is preliminary data.</text>
</comment>
<dbReference type="SUPFAM" id="SSF51261">
    <property type="entry name" value="Duplicated hybrid motif"/>
    <property type="match status" value="1"/>
</dbReference>
<dbReference type="PANTHER" id="PTHR21666">
    <property type="entry name" value="PEPTIDASE-RELATED"/>
    <property type="match status" value="1"/>
</dbReference>
<dbReference type="GO" id="GO:0004222">
    <property type="term" value="F:metalloendopeptidase activity"/>
    <property type="evidence" value="ECO:0007669"/>
    <property type="project" value="TreeGrafter"/>
</dbReference>
<proteinExistence type="predicted"/>
<reference evidence="3 4" key="1">
    <citation type="submission" date="2020-06" db="EMBL/GenBank/DDBJ databases">
        <title>High-quality draft genome of sulfate reducer Desulfobacter latus type strain AcrS2 isolated from marine sediment.</title>
        <authorList>
            <person name="Hoppe M."/>
            <person name="Larsen C.K."/>
            <person name="Marshall I.P.G."/>
            <person name="Schramm A."/>
            <person name="Marietou A.G."/>
        </authorList>
    </citation>
    <scope>NUCLEOTIDE SEQUENCE [LARGE SCALE GENOMIC DNA]</scope>
    <source>
        <strain evidence="3 4">AcRS2</strain>
    </source>
</reference>
<dbReference type="InterPro" id="IPR013783">
    <property type="entry name" value="Ig-like_fold"/>
</dbReference>
<dbReference type="InterPro" id="IPR035986">
    <property type="entry name" value="PKD_dom_sf"/>
</dbReference>
<dbReference type="PANTHER" id="PTHR21666:SF270">
    <property type="entry name" value="MUREIN HYDROLASE ACTIVATOR ENVC"/>
    <property type="match status" value="1"/>
</dbReference>
<dbReference type="InterPro" id="IPR050570">
    <property type="entry name" value="Cell_wall_metabolism_enzyme"/>
</dbReference>
<evidence type="ECO:0000313" key="3">
    <source>
        <dbReference type="EMBL" id="NWH05288.1"/>
    </source>
</evidence>
<dbReference type="InterPro" id="IPR000601">
    <property type="entry name" value="PKD_dom"/>
</dbReference>
<feature type="non-terminal residue" evidence="3">
    <location>
        <position position="1768"/>
    </location>
</feature>
<organism evidence="3 4">
    <name type="scientific">Desulfobacter latus</name>
    <dbReference type="NCBI Taxonomy" id="2292"/>
    <lineage>
        <taxon>Bacteria</taxon>
        <taxon>Pseudomonadati</taxon>
        <taxon>Thermodesulfobacteriota</taxon>
        <taxon>Desulfobacteria</taxon>
        <taxon>Desulfobacterales</taxon>
        <taxon>Desulfobacteraceae</taxon>
        <taxon>Desulfobacter</taxon>
    </lineage>
</organism>
<evidence type="ECO:0000259" key="2">
    <source>
        <dbReference type="Pfam" id="PF01551"/>
    </source>
</evidence>
<evidence type="ECO:0000259" key="1">
    <source>
        <dbReference type="Pfam" id="PF00801"/>
    </source>
</evidence>
<evidence type="ECO:0000313" key="4">
    <source>
        <dbReference type="Proteomes" id="UP000553343"/>
    </source>
</evidence>
<keyword evidence="4" id="KW-1185">Reference proteome</keyword>